<name>A0A0C3H890_OIDMZ</name>
<keyword evidence="2" id="KW-1185">Reference proteome</keyword>
<organism evidence="1 2">
    <name type="scientific">Oidiodendron maius (strain Zn)</name>
    <dbReference type="NCBI Taxonomy" id="913774"/>
    <lineage>
        <taxon>Eukaryota</taxon>
        <taxon>Fungi</taxon>
        <taxon>Dikarya</taxon>
        <taxon>Ascomycota</taxon>
        <taxon>Pezizomycotina</taxon>
        <taxon>Leotiomycetes</taxon>
        <taxon>Leotiomycetes incertae sedis</taxon>
        <taxon>Myxotrichaceae</taxon>
        <taxon>Oidiodendron</taxon>
    </lineage>
</organism>
<evidence type="ECO:0000313" key="2">
    <source>
        <dbReference type="Proteomes" id="UP000054321"/>
    </source>
</evidence>
<protein>
    <submittedName>
        <fullName evidence="1">Uncharacterized protein</fullName>
    </submittedName>
</protein>
<evidence type="ECO:0000313" key="1">
    <source>
        <dbReference type="EMBL" id="KIM99494.1"/>
    </source>
</evidence>
<dbReference type="EMBL" id="KN832878">
    <property type="protein sequence ID" value="KIM99494.1"/>
    <property type="molecule type" value="Genomic_DNA"/>
</dbReference>
<reference evidence="1 2" key="1">
    <citation type="submission" date="2014-04" db="EMBL/GenBank/DDBJ databases">
        <authorList>
            <consortium name="DOE Joint Genome Institute"/>
            <person name="Kuo A."/>
            <person name="Martino E."/>
            <person name="Perotto S."/>
            <person name="Kohler A."/>
            <person name="Nagy L.G."/>
            <person name="Floudas D."/>
            <person name="Copeland A."/>
            <person name="Barry K.W."/>
            <person name="Cichocki N."/>
            <person name="Veneault-Fourrey C."/>
            <person name="LaButti K."/>
            <person name="Lindquist E.A."/>
            <person name="Lipzen A."/>
            <person name="Lundell T."/>
            <person name="Morin E."/>
            <person name="Murat C."/>
            <person name="Sun H."/>
            <person name="Tunlid A."/>
            <person name="Henrissat B."/>
            <person name="Grigoriev I.V."/>
            <person name="Hibbett D.S."/>
            <person name="Martin F."/>
            <person name="Nordberg H.P."/>
            <person name="Cantor M.N."/>
            <person name="Hua S.X."/>
        </authorList>
    </citation>
    <scope>NUCLEOTIDE SEQUENCE [LARGE SCALE GENOMIC DNA]</scope>
    <source>
        <strain evidence="1 2">Zn</strain>
    </source>
</reference>
<dbReference type="InParanoid" id="A0A0C3H890"/>
<proteinExistence type="predicted"/>
<dbReference type="HOGENOM" id="CLU_3087842_0_0_1"/>
<accession>A0A0C3H890</accession>
<reference evidence="2" key="2">
    <citation type="submission" date="2015-01" db="EMBL/GenBank/DDBJ databases">
        <title>Evolutionary Origins and Diversification of the Mycorrhizal Mutualists.</title>
        <authorList>
            <consortium name="DOE Joint Genome Institute"/>
            <consortium name="Mycorrhizal Genomics Consortium"/>
            <person name="Kohler A."/>
            <person name="Kuo A."/>
            <person name="Nagy L.G."/>
            <person name="Floudas D."/>
            <person name="Copeland A."/>
            <person name="Barry K.W."/>
            <person name="Cichocki N."/>
            <person name="Veneault-Fourrey C."/>
            <person name="LaButti K."/>
            <person name="Lindquist E.A."/>
            <person name="Lipzen A."/>
            <person name="Lundell T."/>
            <person name="Morin E."/>
            <person name="Murat C."/>
            <person name="Riley R."/>
            <person name="Ohm R."/>
            <person name="Sun H."/>
            <person name="Tunlid A."/>
            <person name="Henrissat B."/>
            <person name="Grigoriev I.V."/>
            <person name="Hibbett D.S."/>
            <person name="Martin F."/>
        </authorList>
    </citation>
    <scope>NUCLEOTIDE SEQUENCE [LARGE SCALE GENOMIC DNA]</scope>
    <source>
        <strain evidence="2">Zn</strain>
    </source>
</reference>
<sequence length="52" mass="5855">MDTISYALFHNMPRDSDPACAFPSVRELSFESALLLPLLFSNPHSGKIIYIQ</sequence>
<dbReference type="AlphaFoldDB" id="A0A0C3H890"/>
<dbReference type="Proteomes" id="UP000054321">
    <property type="component" value="Unassembled WGS sequence"/>
</dbReference>
<gene>
    <name evidence="1" type="ORF">OIDMADRAFT_19650</name>
</gene>